<evidence type="ECO:0000256" key="5">
    <source>
        <dbReference type="ARBA" id="ARBA00023052"/>
    </source>
</evidence>
<dbReference type="Pfam" id="PF22613">
    <property type="entry name" value="Transketolase_C_1"/>
    <property type="match status" value="1"/>
</dbReference>
<protein>
    <recommendedName>
        <fullName evidence="3">Pyruvate dehydrogenase E1 component</fullName>
        <ecNumber evidence="2">1.2.4.1</ecNumber>
    </recommendedName>
</protein>
<dbReference type="InterPro" id="IPR009014">
    <property type="entry name" value="Transketo_C/PFOR_II"/>
</dbReference>
<keyword evidence="4" id="KW-0560">Oxidoreductase</keyword>
<evidence type="ECO:0000256" key="3">
    <source>
        <dbReference type="ARBA" id="ARBA00017172"/>
    </source>
</evidence>
<dbReference type="PANTHER" id="PTHR43825">
    <property type="entry name" value="PYRUVATE DEHYDROGENASE E1 COMPONENT"/>
    <property type="match status" value="1"/>
</dbReference>
<dbReference type="Pfam" id="PF00456">
    <property type="entry name" value="Transketolase_N"/>
    <property type="match status" value="1"/>
</dbReference>
<evidence type="ECO:0000259" key="8">
    <source>
        <dbReference type="Pfam" id="PF00456"/>
    </source>
</evidence>
<feature type="domain" description="Pyruvate dehydrogenase E1 component middle" evidence="9">
    <location>
        <begin position="489"/>
        <end position="712"/>
    </location>
</feature>
<evidence type="ECO:0000256" key="1">
    <source>
        <dbReference type="ARBA" id="ARBA00001964"/>
    </source>
</evidence>
<evidence type="ECO:0000256" key="4">
    <source>
        <dbReference type="ARBA" id="ARBA00023002"/>
    </source>
</evidence>
<dbReference type="Gene3D" id="3.40.50.920">
    <property type="match status" value="1"/>
</dbReference>
<dbReference type="InterPro" id="IPR055152">
    <property type="entry name" value="Transketolase-like_C_2"/>
</dbReference>
<dbReference type="NCBIfam" id="TIGR00759">
    <property type="entry name" value="aceE"/>
    <property type="match status" value="1"/>
</dbReference>
<feature type="domain" description="Transketolase-like C-terminal" evidence="10">
    <location>
        <begin position="726"/>
        <end position="859"/>
    </location>
</feature>
<dbReference type="PIRSF" id="PIRSF000156">
    <property type="entry name" value="Pyruvate_dh_E1"/>
    <property type="match status" value="1"/>
</dbReference>
<dbReference type="SUPFAM" id="SSF52518">
    <property type="entry name" value="Thiamin diphosphate-binding fold (THDP-binding)"/>
    <property type="match status" value="2"/>
</dbReference>
<sequence>MSGIFDAPDQNVDQLVDIDPTETAEWQASFDAALEHAGPVRARYLMLKLLQRAHEKQIGLSSLRNTDYINTISPEHEPDFPGDEAIERRIRSYIRWNAAMLVHRAQRPGVGVGGHISTYASSASLYEVGFNHFFRGMDHPGGGDQIFFQGHASPGMYARAFLEGKLSENQLDGFRQEVSHPGGGLSSYPHPRLMPDFWQFPTVSMGIGPINAIYQARFNRYLHNRGIKDTSQQHVWAFLGDGEVDEVDTLGAIGLASRENLDNLTFVINCNLQRLDGPVRGNGKIIQELESTFIGAGWNVIKVVWGREWDPLLAQDREGALVNLMNSTLDGDYQTFKAESGAYVREKFFGRDPRTAAMVANWSNDQIWGLKRGGHDYRKLFAAYTAAMEPNGKPTVILAKTVKGWTLGSTFEGRNSTHQMKKMSLEDIVTFRDRLGIPLADDKLDKYTPAYYKPAPDSEEAKYLAERRAALGGSIPRRRSVSKPLPMPADSVYESVKRGSGQQEIATTMAFVRMLKDIAKDPGIGARIVPIIPDEARTFGMDSLFPTLKIYSPHGQKYTAVDRELMLSYKESTSGVILHEGINEAGSTASFTAVGTSYSTHDEPMIPIYIFYSMFGFQRTGDAFWAAADQLARGFVMGATAGRTTLNGEGLQHEDGHSHLLASTNPAVVSYDPAFAYEVGHIFKDGLRRMYGENSENIYYYITVYNEPYLHPEEPANLDVAGLLRGIYLFRSGERQRKKNAQLLASGVAVNWALKAQELLQKDWGVSADVWSVTSWNELRRDGLEVDRHNMLHPSSKRTAYITERLKGASGPVIAVSDYMRSVQDQIAPWVEQEFVSLGTDGFGLSDTRGALRRHFKVDAESIVVTTLAQLAKSGEVKESVVQEALTKYRLDDISAADPGNTEGSG</sequence>
<keyword evidence="5" id="KW-0786">Thiamine pyrophosphate</keyword>
<reference evidence="11" key="1">
    <citation type="submission" date="2014-05" db="EMBL/GenBank/DDBJ databases">
        <title>Key roles for freshwater Actinobacteria revealed by deep metagenomic sequencing.</title>
        <authorList>
            <person name="Ghai R."/>
            <person name="Mizuno C.M."/>
            <person name="Picazo A."/>
            <person name="Camacho A."/>
            <person name="Rodriguez-Valera F."/>
        </authorList>
    </citation>
    <scope>NUCLEOTIDE SEQUENCE</scope>
</reference>
<dbReference type="Gene3D" id="3.40.50.970">
    <property type="match status" value="2"/>
</dbReference>
<keyword evidence="6" id="KW-0670">Pyruvate</keyword>
<dbReference type="GO" id="GO:0004739">
    <property type="term" value="F:pyruvate dehydrogenase (acetyl-transferring) activity"/>
    <property type="evidence" value="ECO:0007669"/>
    <property type="project" value="UniProtKB-EC"/>
</dbReference>
<dbReference type="AlphaFoldDB" id="A0A094SFX9"/>
<dbReference type="Pfam" id="PF17831">
    <property type="entry name" value="PDH_E1_M"/>
    <property type="match status" value="1"/>
</dbReference>
<dbReference type="InterPro" id="IPR005474">
    <property type="entry name" value="Transketolase_N"/>
</dbReference>
<comment type="caution">
    <text evidence="11">The sequence shown here is derived from an EMBL/GenBank/DDBJ whole genome shotgun (WGS) entry which is preliminary data.</text>
</comment>
<comment type="cofactor">
    <cofactor evidence="1">
        <name>thiamine diphosphate</name>
        <dbReference type="ChEBI" id="CHEBI:58937"/>
    </cofactor>
</comment>
<dbReference type="EMBL" id="JNSK01000048">
    <property type="protein sequence ID" value="KGA17178.1"/>
    <property type="molecule type" value="Genomic_DNA"/>
</dbReference>
<feature type="domain" description="Transketolase N-terminal" evidence="8">
    <location>
        <begin position="146"/>
        <end position="306"/>
    </location>
</feature>
<accession>A0A094SFX9</accession>
<comment type="catalytic activity">
    <reaction evidence="7">
        <text>N(6)-[(R)-lipoyl]-L-lysyl-[protein] + pyruvate + H(+) = N(6)-[(R)-S(8)-acetyldihydrolipoyl]-L-lysyl-[protein] + CO2</text>
        <dbReference type="Rhea" id="RHEA:19189"/>
        <dbReference type="Rhea" id="RHEA-COMP:10474"/>
        <dbReference type="Rhea" id="RHEA-COMP:10478"/>
        <dbReference type="ChEBI" id="CHEBI:15361"/>
        <dbReference type="ChEBI" id="CHEBI:15378"/>
        <dbReference type="ChEBI" id="CHEBI:16526"/>
        <dbReference type="ChEBI" id="CHEBI:83099"/>
        <dbReference type="ChEBI" id="CHEBI:83111"/>
        <dbReference type="EC" id="1.2.4.1"/>
    </reaction>
</comment>
<evidence type="ECO:0000256" key="6">
    <source>
        <dbReference type="ARBA" id="ARBA00023317"/>
    </source>
</evidence>
<dbReference type="InterPro" id="IPR035807">
    <property type="entry name" value="PDC_E1_N"/>
</dbReference>
<dbReference type="InterPro" id="IPR041621">
    <property type="entry name" value="PDH_E1_M"/>
</dbReference>
<dbReference type="InterPro" id="IPR029061">
    <property type="entry name" value="THDP-binding"/>
</dbReference>
<evidence type="ECO:0000256" key="2">
    <source>
        <dbReference type="ARBA" id="ARBA00012281"/>
    </source>
</evidence>
<evidence type="ECO:0000313" key="11">
    <source>
        <dbReference type="EMBL" id="KGA17178.1"/>
    </source>
</evidence>
<evidence type="ECO:0000259" key="10">
    <source>
        <dbReference type="Pfam" id="PF22613"/>
    </source>
</evidence>
<name>A0A094SFX9_9ZZZZ</name>
<dbReference type="CDD" id="cd02017">
    <property type="entry name" value="TPP_E1_EcPDC_like"/>
    <property type="match status" value="1"/>
</dbReference>
<dbReference type="FunFam" id="3.40.50.970:FF:000011">
    <property type="entry name" value="Pyruvate dehydrogenase E1 component"/>
    <property type="match status" value="1"/>
</dbReference>
<proteinExistence type="predicted"/>
<gene>
    <name evidence="11" type="ORF">GM50_12480</name>
</gene>
<dbReference type="PANTHER" id="PTHR43825:SF3">
    <property type="entry name" value="PYRUVATE DEHYDROGENASE E1 COMPONENT"/>
    <property type="match status" value="1"/>
</dbReference>
<dbReference type="EC" id="1.2.4.1" evidence="2"/>
<evidence type="ECO:0000256" key="7">
    <source>
        <dbReference type="ARBA" id="ARBA00051231"/>
    </source>
</evidence>
<organism evidence="11">
    <name type="scientific">freshwater metagenome</name>
    <dbReference type="NCBI Taxonomy" id="449393"/>
    <lineage>
        <taxon>unclassified sequences</taxon>
        <taxon>metagenomes</taxon>
        <taxon>ecological metagenomes</taxon>
    </lineage>
</organism>
<dbReference type="InterPro" id="IPR051157">
    <property type="entry name" value="PDH/Transketolase"/>
</dbReference>
<dbReference type="InterPro" id="IPR004660">
    <property type="entry name" value="PDH_E1"/>
</dbReference>
<dbReference type="SUPFAM" id="SSF52922">
    <property type="entry name" value="TK C-terminal domain-like"/>
    <property type="match status" value="1"/>
</dbReference>
<evidence type="ECO:0000259" key="9">
    <source>
        <dbReference type="Pfam" id="PF17831"/>
    </source>
</evidence>